<accession>A0A1Q9E3I2</accession>
<dbReference type="EMBL" id="LSRX01000276">
    <property type="protein sequence ID" value="OLQ01980.1"/>
    <property type="molecule type" value="Genomic_DNA"/>
</dbReference>
<feature type="compositionally biased region" description="Acidic residues" evidence="1">
    <location>
        <begin position="752"/>
        <end position="762"/>
    </location>
</feature>
<comment type="caution">
    <text evidence="2">The sequence shown here is derived from an EMBL/GenBank/DDBJ whole genome shotgun (WGS) entry which is preliminary data.</text>
</comment>
<evidence type="ECO:0000313" key="2">
    <source>
        <dbReference type="EMBL" id="OLQ01980.1"/>
    </source>
</evidence>
<proteinExistence type="predicted"/>
<feature type="compositionally biased region" description="Basic and acidic residues" evidence="1">
    <location>
        <begin position="15"/>
        <end position="24"/>
    </location>
</feature>
<evidence type="ECO:0000313" key="3">
    <source>
        <dbReference type="Proteomes" id="UP000186817"/>
    </source>
</evidence>
<sequence>MDSRRSHVSSASDDDGARRLDRATGDGGPPAAARLSSFSTAVLIHYMACTNVWRCLRVSDRQKFIATCQEADAWCLRHIRASVTSPDHVENAESSGSCEDVVVDCPRPVEMLAAAVGRSFAAEADATRRLLDGDDLPTCARLRLPLPSGSSAVSGPSDRHLEMVDDMASMQHQLSLMATRLDVQESLIDWLKDRDREAVDEKMRLLTMLRTQAAVLDEQKQKISALSELVSRLRNDFYGQAIDRALARSRSPPVGLKARLEAFEDETLEVEGLPQDTDRAPLPALDLNSTTTVDDFRLPWEVGVWGEIFGERGDVLREAPLVCPEVPHDVQSEGDGAPEVKKRRTECSDWKAGATAFKVVRRKADVSWEDQRSKEHDRALARWLLVISRWDDCWPDLEIVKAMASIPDNEGRKDSLLDWLHPRAPATLIKRVNSILLYHKEVGWGPEVVPYREHSVYCYMRDAKAGGAKPSQLAALREALIFVRFVFDLPSLDTIVKSRRISGITRRGAKRGRTKAHPLRVCDLEVLHTLLESADSVWDKLFSGACLACLYMRARWSDFQHTCAFNIDYSEEHEPVYLEFRAEVFKTMNSKFFDGKPMIWVAPAQGIYRHNWVKLWMQVRQDLELESCQPPLPVPREGGGATAGAVLTGEITAWLQRVLPGRDGLRTTAHSLKRTCLSWANKRGFDPRDKLILGGHAHDVSMADRYGDDFAARPLRLLESLLAEIRSGVFQPLRDSLPGSWAAVSDPVSVCEPDEGCDEDEASPNSPDAGNPNAEEGVAGSGVDMTDVPPVEPDSSSSSSSSDEDSDSSREVVSETEAIRADFRIGIPDISTSQDFGCDLISSVAMALVDSEAAFAQRCKEVDAEGLLGQLAAQGLTTFAKLAYACGTPQEKPTSAEFEAFTGRVLGAAPRLGDVSLLKRLMFEAATFVIAQLKQAVQSESTEAPRRLPAAEKMAREVEQRTRLAGVNIERELVPSHALIDLCHNMVELNSITWISPS</sequence>
<keyword evidence="3" id="KW-1185">Reference proteome</keyword>
<feature type="region of interest" description="Disordered" evidence="1">
    <location>
        <begin position="744"/>
        <end position="815"/>
    </location>
</feature>
<gene>
    <name evidence="2" type="ORF">AK812_SmicGene15219</name>
</gene>
<reference evidence="2 3" key="1">
    <citation type="submission" date="2016-02" db="EMBL/GenBank/DDBJ databases">
        <title>Genome analysis of coral dinoflagellate symbionts highlights evolutionary adaptations to a symbiotic lifestyle.</title>
        <authorList>
            <person name="Aranda M."/>
            <person name="Li Y."/>
            <person name="Liew Y.J."/>
            <person name="Baumgarten S."/>
            <person name="Simakov O."/>
            <person name="Wilson M."/>
            <person name="Piel J."/>
            <person name="Ashoor H."/>
            <person name="Bougouffa S."/>
            <person name="Bajic V.B."/>
            <person name="Ryu T."/>
            <person name="Ravasi T."/>
            <person name="Bayer T."/>
            <person name="Micklem G."/>
            <person name="Kim H."/>
            <person name="Bhak J."/>
            <person name="Lajeunesse T.C."/>
            <person name="Voolstra C.R."/>
        </authorList>
    </citation>
    <scope>NUCLEOTIDE SEQUENCE [LARGE SCALE GENOMIC DNA]</scope>
    <source>
        <strain evidence="2 3">CCMP2467</strain>
    </source>
</reference>
<evidence type="ECO:0000256" key="1">
    <source>
        <dbReference type="SAM" id="MobiDB-lite"/>
    </source>
</evidence>
<organism evidence="2 3">
    <name type="scientific">Symbiodinium microadriaticum</name>
    <name type="common">Dinoflagellate</name>
    <name type="synonym">Zooxanthella microadriatica</name>
    <dbReference type="NCBI Taxonomy" id="2951"/>
    <lineage>
        <taxon>Eukaryota</taxon>
        <taxon>Sar</taxon>
        <taxon>Alveolata</taxon>
        <taxon>Dinophyceae</taxon>
        <taxon>Suessiales</taxon>
        <taxon>Symbiodiniaceae</taxon>
        <taxon>Symbiodinium</taxon>
    </lineage>
</organism>
<dbReference type="Proteomes" id="UP000186817">
    <property type="component" value="Unassembled WGS sequence"/>
</dbReference>
<dbReference type="AlphaFoldDB" id="A0A1Q9E3I2"/>
<name>A0A1Q9E3I2_SYMMI</name>
<dbReference type="OrthoDB" id="10612249at2759"/>
<feature type="region of interest" description="Disordered" evidence="1">
    <location>
        <begin position="1"/>
        <end position="31"/>
    </location>
</feature>
<feature type="compositionally biased region" description="Low complexity" evidence="1">
    <location>
        <begin position="787"/>
        <end position="801"/>
    </location>
</feature>
<protein>
    <submittedName>
        <fullName evidence="2">Uncharacterized protein</fullName>
    </submittedName>
</protein>